<protein>
    <submittedName>
        <fullName evidence="2">Uncharacterized protein</fullName>
    </submittedName>
</protein>
<feature type="region of interest" description="Disordered" evidence="1">
    <location>
        <begin position="1"/>
        <end position="20"/>
    </location>
</feature>
<name>A0A2P2LMK6_RHIMU</name>
<evidence type="ECO:0000313" key="2">
    <source>
        <dbReference type="EMBL" id="MBX19207.1"/>
    </source>
</evidence>
<accession>A0A2P2LMK6</accession>
<proteinExistence type="predicted"/>
<organism evidence="2">
    <name type="scientific">Rhizophora mucronata</name>
    <name type="common">Asiatic mangrove</name>
    <dbReference type="NCBI Taxonomy" id="61149"/>
    <lineage>
        <taxon>Eukaryota</taxon>
        <taxon>Viridiplantae</taxon>
        <taxon>Streptophyta</taxon>
        <taxon>Embryophyta</taxon>
        <taxon>Tracheophyta</taxon>
        <taxon>Spermatophyta</taxon>
        <taxon>Magnoliopsida</taxon>
        <taxon>eudicotyledons</taxon>
        <taxon>Gunneridae</taxon>
        <taxon>Pentapetalae</taxon>
        <taxon>rosids</taxon>
        <taxon>fabids</taxon>
        <taxon>Malpighiales</taxon>
        <taxon>Rhizophoraceae</taxon>
        <taxon>Rhizophora</taxon>
    </lineage>
</organism>
<sequence>MLKVKRRFPQAHKDQQNQWP</sequence>
<reference evidence="2" key="1">
    <citation type="submission" date="2018-02" db="EMBL/GenBank/DDBJ databases">
        <title>Rhizophora mucronata_Transcriptome.</title>
        <authorList>
            <person name="Meera S.P."/>
            <person name="Sreeshan A."/>
            <person name="Augustine A."/>
        </authorList>
    </citation>
    <scope>NUCLEOTIDE SEQUENCE</scope>
    <source>
        <tissue evidence="2">Leaf</tissue>
    </source>
</reference>
<dbReference type="AlphaFoldDB" id="A0A2P2LMK6"/>
<dbReference type="EMBL" id="GGEC01038723">
    <property type="protein sequence ID" value="MBX19207.1"/>
    <property type="molecule type" value="Transcribed_RNA"/>
</dbReference>
<evidence type="ECO:0000256" key="1">
    <source>
        <dbReference type="SAM" id="MobiDB-lite"/>
    </source>
</evidence>
<feature type="compositionally biased region" description="Basic and acidic residues" evidence="1">
    <location>
        <begin position="11"/>
        <end position="20"/>
    </location>
</feature>
<feature type="compositionally biased region" description="Basic residues" evidence="1">
    <location>
        <begin position="1"/>
        <end position="10"/>
    </location>
</feature>